<feature type="domain" description="Methyl-accepting transducer" evidence="6">
    <location>
        <begin position="379"/>
        <end position="594"/>
    </location>
</feature>
<evidence type="ECO:0000256" key="5">
    <source>
        <dbReference type="SAM" id="Phobius"/>
    </source>
</evidence>
<dbReference type="PROSITE" id="PS50111">
    <property type="entry name" value="CHEMOTAXIS_TRANSDUC_2"/>
    <property type="match status" value="1"/>
</dbReference>
<dbReference type="Gene3D" id="3.30.450.20">
    <property type="entry name" value="PAS domain"/>
    <property type="match status" value="2"/>
</dbReference>
<dbReference type="InterPro" id="IPR003660">
    <property type="entry name" value="HAMP_dom"/>
</dbReference>
<comment type="similarity">
    <text evidence="2">Belongs to the methyl-accepting chemotaxis (MCP) protein family.</text>
</comment>
<gene>
    <name evidence="8" type="ORF">dnl_31500</name>
</gene>
<dbReference type="Gene3D" id="1.10.287.950">
    <property type="entry name" value="Methyl-accepting chemotaxis protein"/>
    <property type="match status" value="1"/>
</dbReference>
<dbReference type="SMART" id="SM00283">
    <property type="entry name" value="MA"/>
    <property type="match status" value="1"/>
</dbReference>
<evidence type="ECO:0000259" key="7">
    <source>
        <dbReference type="PROSITE" id="PS50885"/>
    </source>
</evidence>
<evidence type="ECO:0000259" key="6">
    <source>
        <dbReference type="PROSITE" id="PS50111"/>
    </source>
</evidence>
<feature type="transmembrane region" description="Helical" evidence="5">
    <location>
        <begin position="287"/>
        <end position="309"/>
    </location>
</feature>
<dbReference type="GO" id="GO:0004888">
    <property type="term" value="F:transmembrane signaling receptor activity"/>
    <property type="evidence" value="ECO:0007669"/>
    <property type="project" value="TreeGrafter"/>
</dbReference>
<keyword evidence="5" id="KW-0472">Membrane</keyword>
<dbReference type="CDD" id="cd11386">
    <property type="entry name" value="MCP_signal"/>
    <property type="match status" value="1"/>
</dbReference>
<dbReference type="GO" id="GO:0007165">
    <property type="term" value="P:signal transduction"/>
    <property type="evidence" value="ECO:0007669"/>
    <property type="project" value="UniProtKB-KW"/>
</dbReference>
<dbReference type="GO" id="GO:0005886">
    <property type="term" value="C:plasma membrane"/>
    <property type="evidence" value="ECO:0007669"/>
    <property type="project" value="TreeGrafter"/>
</dbReference>
<dbReference type="SUPFAM" id="SSF58104">
    <property type="entry name" value="Methyl-accepting chemotaxis protein (MCP) signaling domain"/>
    <property type="match status" value="1"/>
</dbReference>
<organism evidence="8 9">
    <name type="scientific">Desulfonema limicola</name>
    <dbReference type="NCBI Taxonomy" id="45656"/>
    <lineage>
        <taxon>Bacteria</taxon>
        <taxon>Pseudomonadati</taxon>
        <taxon>Thermodesulfobacteriota</taxon>
        <taxon>Desulfobacteria</taxon>
        <taxon>Desulfobacterales</taxon>
        <taxon>Desulfococcaceae</taxon>
        <taxon>Desulfonema</taxon>
    </lineage>
</organism>
<dbReference type="InterPro" id="IPR051310">
    <property type="entry name" value="MCP_chemotaxis"/>
</dbReference>
<keyword evidence="3" id="KW-0807">Transducer</keyword>
<dbReference type="EMBL" id="CP061799">
    <property type="protein sequence ID" value="QTA80837.1"/>
    <property type="molecule type" value="Genomic_DNA"/>
</dbReference>
<dbReference type="Proteomes" id="UP000663720">
    <property type="component" value="Chromosome"/>
</dbReference>
<keyword evidence="9" id="KW-1185">Reference proteome</keyword>
<dbReference type="CDD" id="cd06225">
    <property type="entry name" value="HAMP"/>
    <property type="match status" value="1"/>
</dbReference>
<sequence length="679" mass="76900">MEAIFEDSMRDGQFLAKEIVRWYNQTDPENWNQYFSNKYSFDKDHAVRTKYAEDDTYGVFVSNIGEFNERVKRMIMATEHKINIHQQAARLRFLDTYIVMPEQAIIIDDKDWPTNIQPDFNFLEQEWFNMVIPQNNPKRKSVWSSIFYDPLLKYWMTSNASPIYKGNDFLGSVGHDVVLNELLKNISEFQKSIPDSQHIIITSEGSVIYHPDYRELMEKSAETFDYKGHQDMFLLNEIKSKSKINNRAASSEIIMDETKYMITFAYMNAVDWYYVQLVPYHSILAKAYMLSAIIVIGFFVIMVLISCLLSGLTRRIIIKPLQNGIDIADQIAEGNLAVNVEVSTNDEIGQLTGALKKMTDQIRKIVTDVKTVATNVSNSSNNVSEMSNHLSASAEQLSQATSQQAASAEQVSASMEQMTAGIRQNADNASETERISLKASEYAEKGKESVDNTLEAMKQISEKINIIEEISRQTDMLALNAAIEAARAGKYGKGFAVVALEVRKLSDKSKKAANQISGFASSSVKIAENASRMLEQIVLNTQKTTELVQEIRISSNEQDAGVNQINQAVQQLDLIIQSNAQSSEELASTSVELSSNAQKMSDIYVKKLQASIEHFKTEGKQEKTEENISLMPEDIKKIKYLIEKTDASDKNYIRDNNDREPAKLDMKADDIENSDFEKY</sequence>
<evidence type="ECO:0000256" key="2">
    <source>
        <dbReference type="ARBA" id="ARBA00029447"/>
    </source>
</evidence>
<dbReference type="GO" id="GO:0006935">
    <property type="term" value="P:chemotaxis"/>
    <property type="evidence" value="ECO:0007669"/>
    <property type="project" value="UniProtKB-KW"/>
</dbReference>
<feature type="domain" description="HAMP" evidence="7">
    <location>
        <begin position="315"/>
        <end position="367"/>
    </location>
</feature>
<dbReference type="Pfam" id="PF00015">
    <property type="entry name" value="MCPsignal"/>
    <property type="match status" value="1"/>
</dbReference>
<feature type="region of interest" description="Disordered" evidence="4">
    <location>
        <begin position="378"/>
        <end position="416"/>
    </location>
</feature>
<accession>A0A975B8X4</accession>
<dbReference type="PROSITE" id="PS50885">
    <property type="entry name" value="HAMP"/>
    <property type="match status" value="1"/>
</dbReference>
<keyword evidence="5" id="KW-0812">Transmembrane</keyword>
<protein>
    <submittedName>
        <fullName evidence="8">Methyl-accepting chemotaxis protein, double CACHE and HAMP domains-containing</fullName>
    </submittedName>
</protein>
<reference evidence="8" key="1">
    <citation type="journal article" date="2021" name="Microb. Physiol.">
        <title>Proteogenomic Insights into the Physiology of Marine, Sulfate-Reducing, Filamentous Desulfonema limicola and Desulfonema magnum.</title>
        <authorList>
            <person name="Schnaars V."/>
            <person name="Wohlbrand L."/>
            <person name="Scheve S."/>
            <person name="Hinrichs C."/>
            <person name="Reinhardt R."/>
            <person name="Rabus R."/>
        </authorList>
    </citation>
    <scope>NUCLEOTIDE SEQUENCE</scope>
    <source>
        <strain evidence="8">5ac10</strain>
    </source>
</reference>
<dbReference type="PANTHER" id="PTHR43531:SF11">
    <property type="entry name" value="METHYL-ACCEPTING CHEMOTAXIS PROTEIN 3"/>
    <property type="match status" value="1"/>
</dbReference>
<dbReference type="AlphaFoldDB" id="A0A975B8X4"/>
<evidence type="ECO:0000313" key="9">
    <source>
        <dbReference type="Proteomes" id="UP000663720"/>
    </source>
</evidence>
<feature type="region of interest" description="Disordered" evidence="4">
    <location>
        <begin position="649"/>
        <end position="679"/>
    </location>
</feature>
<dbReference type="PANTHER" id="PTHR43531">
    <property type="entry name" value="PROTEIN ICFG"/>
    <property type="match status" value="1"/>
</dbReference>
<proteinExistence type="inferred from homology"/>
<name>A0A975B8X4_9BACT</name>
<dbReference type="Pfam" id="PF22673">
    <property type="entry name" value="MCP-like_PDC_1"/>
    <property type="match status" value="1"/>
</dbReference>
<dbReference type="InterPro" id="IPR004089">
    <property type="entry name" value="MCPsignal_dom"/>
</dbReference>
<keyword evidence="5" id="KW-1133">Transmembrane helix</keyword>
<evidence type="ECO:0000256" key="1">
    <source>
        <dbReference type="ARBA" id="ARBA00022500"/>
    </source>
</evidence>
<dbReference type="KEGG" id="dli:dnl_31500"/>
<dbReference type="Pfam" id="PF00672">
    <property type="entry name" value="HAMP"/>
    <property type="match status" value="1"/>
</dbReference>
<dbReference type="SMART" id="SM00304">
    <property type="entry name" value="HAMP"/>
    <property type="match status" value="1"/>
</dbReference>
<evidence type="ECO:0000256" key="3">
    <source>
        <dbReference type="PROSITE-ProRule" id="PRU00284"/>
    </source>
</evidence>
<evidence type="ECO:0000256" key="4">
    <source>
        <dbReference type="SAM" id="MobiDB-lite"/>
    </source>
</evidence>
<keyword evidence="1" id="KW-0145">Chemotaxis</keyword>
<evidence type="ECO:0000313" key="8">
    <source>
        <dbReference type="EMBL" id="QTA80837.1"/>
    </source>
</evidence>